<comment type="function">
    <text evidence="4">Catalyzes the hydrolysis of a non-reducing terminal alpha-L-arabinopyranosidic linkage in ginsenoside Rb2 (alpha-L-arabinopyranosyl-(1-&gt;6)-alpha-D-glucopyranosyl) to release alpha-D-glucopyranosyl (Rd). It is not able to hydrolyze alpha-L-arabinofuranosyl-(1-&gt;6)-alpha-D-glucopyranosyl (Rc).</text>
</comment>
<evidence type="ECO:0000313" key="8">
    <source>
        <dbReference type="EMBL" id="EYR62497.1"/>
    </source>
</evidence>
<dbReference type="Pfam" id="PF00933">
    <property type="entry name" value="Glyco_hydro_3"/>
    <property type="match status" value="1"/>
</dbReference>
<name>A0A021VTV2_9CELL</name>
<comment type="caution">
    <text evidence="8">The sequence shown here is derived from an EMBL/GenBank/DDBJ whole genome shotgun (WGS) entry which is preliminary data.</text>
</comment>
<dbReference type="SMART" id="SM01217">
    <property type="entry name" value="Fn3_like"/>
    <property type="match status" value="1"/>
</dbReference>
<dbReference type="AlphaFoldDB" id="A0A021VTV2"/>
<dbReference type="Pfam" id="PF14310">
    <property type="entry name" value="Fn3-like"/>
    <property type="match status" value="1"/>
</dbReference>
<evidence type="ECO:0000256" key="6">
    <source>
        <dbReference type="RuleBase" id="RU361161"/>
    </source>
</evidence>
<gene>
    <name evidence="8" type="ORF">N866_08125</name>
</gene>
<dbReference type="GO" id="GO:0008422">
    <property type="term" value="F:beta-glucosidase activity"/>
    <property type="evidence" value="ECO:0007669"/>
    <property type="project" value="UniProtKB-ARBA"/>
</dbReference>
<feature type="domain" description="Fibronectin type III-like" evidence="7">
    <location>
        <begin position="607"/>
        <end position="677"/>
    </location>
</feature>
<evidence type="ECO:0000313" key="9">
    <source>
        <dbReference type="Proteomes" id="UP000019753"/>
    </source>
</evidence>
<reference evidence="8 9" key="1">
    <citation type="submission" date="2014-01" db="EMBL/GenBank/DDBJ databases">
        <title>Actinotalea ferrariae CF5-4.</title>
        <authorList>
            <person name="Chen F."/>
            <person name="Li Y."/>
            <person name="Wang G."/>
        </authorList>
    </citation>
    <scope>NUCLEOTIDE SEQUENCE [LARGE SCALE GENOMIC DNA]</scope>
    <source>
        <strain evidence="8 9">CF5-4</strain>
    </source>
</reference>
<proteinExistence type="inferred from homology"/>
<dbReference type="Gene3D" id="2.60.40.10">
    <property type="entry name" value="Immunoglobulins"/>
    <property type="match status" value="1"/>
</dbReference>
<dbReference type="InterPro" id="IPR002772">
    <property type="entry name" value="Glyco_hydro_3_C"/>
</dbReference>
<evidence type="ECO:0000256" key="1">
    <source>
        <dbReference type="ARBA" id="ARBA00005336"/>
    </source>
</evidence>
<dbReference type="InterPro" id="IPR026891">
    <property type="entry name" value="Fn3-like"/>
</dbReference>
<dbReference type="InterPro" id="IPR019800">
    <property type="entry name" value="Glyco_hydro_3_AS"/>
</dbReference>
<protein>
    <recommendedName>
        <fullName evidence="5">Exo-alpha-(1-&gt;6)-L-arabinopyranosidase</fullName>
    </recommendedName>
</protein>
<dbReference type="FunFam" id="2.60.40.10:FF:000495">
    <property type="entry name" value="Periplasmic beta-glucosidase"/>
    <property type="match status" value="1"/>
</dbReference>
<dbReference type="Proteomes" id="UP000019753">
    <property type="component" value="Unassembled WGS sequence"/>
</dbReference>
<evidence type="ECO:0000256" key="3">
    <source>
        <dbReference type="ARBA" id="ARBA00023277"/>
    </source>
</evidence>
<dbReference type="InterPro" id="IPR050288">
    <property type="entry name" value="Cellulose_deg_GH3"/>
</dbReference>
<dbReference type="SUPFAM" id="SSF52279">
    <property type="entry name" value="Beta-D-glucan exohydrolase, C-terminal domain"/>
    <property type="match status" value="1"/>
</dbReference>
<dbReference type="PRINTS" id="PR00133">
    <property type="entry name" value="GLHYDRLASE3"/>
</dbReference>
<evidence type="ECO:0000256" key="4">
    <source>
        <dbReference type="ARBA" id="ARBA00058905"/>
    </source>
</evidence>
<dbReference type="Gene3D" id="3.40.50.1700">
    <property type="entry name" value="Glycoside hydrolase family 3 C-terminal domain"/>
    <property type="match status" value="1"/>
</dbReference>
<comment type="similarity">
    <text evidence="1 6">Belongs to the glycosyl hydrolase 3 family.</text>
</comment>
<dbReference type="Pfam" id="PF01915">
    <property type="entry name" value="Glyco_hydro_3_C"/>
    <property type="match status" value="1"/>
</dbReference>
<dbReference type="InterPro" id="IPR036881">
    <property type="entry name" value="Glyco_hydro_3_C_sf"/>
</dbReference>
<keyword evidence="6" id="KW-0326">Glycosidase</keyword>
<dbReference type="PANTHER" id="PTHR42715">
    <property type="entry name" value="BETA-GLUCOSIDASE"/>
    <property type="match status" value="1"/>
</dbReference>
<keyword evidence="9" id="KW-1185">Reference proteome</keyword>
<sequence>MDVPALLAAMTLEEKASLLDGSDAWRTEPIARPDGSLTVPAVMVADGPHGLRKEPDDSESMGLGDAVPATCFPPAAGLASTWDPELVEQVGAAMADECRAEGVSVLLGPGVNMKRSPLCGRNFEYLSEDPFLAGTLAAALVRGVQGRGVGTSLKHFAANNQETERMTVSADVDERTLREIYLPAFERVVRQEQPWTVMCAYNKINGVYASQHPWLLTEVLRDQWGFEGLVVSDWGAVDDRPAGVAAGLDLEMPSSGGNGTRKVVDAVRAGTLAEADVDRAAARVLRLVDRAQPALAERTPADLDAHHELARHAATASAVLLKNEDGILPLDADRGGRVAVVGELARTPRYQGSGSSQVNPTRLEDALGALRERLAREVAFAPGYALEAGADDETVAALRDEAVEVARDAAVVLVFLGLPPSYEAEGYDREHLELPPQQVSVLEAVAQVNREVVVVLSNGAAVTVHPWQRHARAVLEGWLLGQAGGSAVADLLTGRAAPSGRLAETIPLRAADTPTVGAFPGERGHVRYGEGLLIGYRWYDAHELPVAYPFGHGLTYTRFVWSDVEATVGRDTPAAPDATTHTADDDARVAVEVAVTVTNAGARAGRETVQVYVHDPRSAVHRPEQELRGFVGVELEAGESRRVTVPLDARAFAYWDVTLQRWVVEGGAFEIRVGASSRDQRGRAVVELAGDDLTAPLSAEQPTSAWLEHPVAGPVLRERLAGSVMLRMFEDPQHGPMLRAIPLRRLSRFPDVPLREEQLEDLVAEVRA</sequence>
<keyword evidence="2 6" id="KW-0378">Hydrolase</keyword>
<dbReference type="SUPFAM" id="SSF51445">
    <property type="entry name" value="(Trans)glycosidases"/>
    <property type="match status" value="1"/>
</dbReference>
<evidence type="ECO:0000259" key="7">
    <source>
        <dbReference type="SMART" id="SM01217"/>
    </source>
</evidence>
<dbReference type="InterPro" id="IPR013783">
    <property type="entry name" value="Ig-like_fold"/>
</dbReference>
<evidence type="ECO:0000256" key="5">
    <source>
        <dbReference type="ARBA" id="ARBA00074219"/>
    </source>
</evidence>
<dbReference type="InterPro" id="IPR036962">
    <property type="entry name" value="Glyco_hydro_3_N_sf"/>
</dbReference>
<keyword evidence="3" id="KW-0119">Carbohydrate metabolism</keyword>
<dbReference type="PANTHER" id="PTHR42715:SF10">
    <property type="entry name" value="BETA-GLUCOSIDASE"/>
    <property type="match status" value="1"/>
</dbReference>
<dbReference type="InterPro" id="IPR017853">
    <property type="entry name" value="GH"/>
</dbReference>
<dbReference type="PROSITE" id="PS00775">
    <property type="entry name" value="GLYCOSYL_HYDROL_F3"/>
    <property type="match status" value="1"/>
</dbReference>
<organism evidence="8 9">
    <name type="scientific">Actinotalea ferrariae CF5-4</name>
    <dbReference type="NCBI Taxonomy" id="948458"/>
    <lineage>
        <taxon>Bacteria</taxon>
        <taxon>Bacillati</taxon>
        <taxon>Actinomycetota</taxon>
        <taxon>Actinomycetes</taxon>
        <taxon>Micrococcales</taxon>
        <taxon>Cellulomonadaceae</taxon>
        <taxon>Actinotalea</taxon>
    </lineage>
</organism>
<dbReference type="Gene3D" id="3.20.20.300">
    <property type="entry name" value="Glycoside hydrolase, family 3, N-terminal domain"/>
    <property type="match status" value="1"/>
</dbReference>
<dbReference type="InterPro" id="IPR001764">
    <property type="entry name" value="Glyco_hydro_3_N"/>
</dbReference>
<evidence type="ECO:0000256" key="2">
    <source>
        <dbReference type="ARBA" id="ARBA00022801"/>
    </source>
</evidence>
<accession>A0A021VTV2</accession>
<dbReference type="GO" id="GO:0005975">
    <property type="term" value="P:carbohydrate metabolic process"/>
    <property type="evidence" value="ECO:0007669"/>
    <property type="project" value="InterPro"/>
</dbReference>
<dbReference type="EMBL" id="AXCW01000228">
    <property type="protein sequence ID" value="EYR62497.1"/>
    <property type="molecule type" value="Genomic_DNA"/>
</dbReference>